<sequence>MGSGVRGVLSSQLCQDACVAGSDRREPFLLLRPHLMPTPPAKQNGQSRAAPFKWQFSHLTTGGLQGSGKTGWAVGVIDNQPVYVISLPHPPLCPAGAKIIKC</sequence>
<organism evidence="1 2">
    <name type="scientific">Mauremys mutica</name>
    <name type="common">yellowpond turtle</name>
    <dbReference type="NCBI Taxonomy" id="74926"/>
    <lineage>
        <taxon>Eukaryota</taxon>
        <taxon>Metazoa</taxon>
        <taxon>Chordata</taxon>
        <taxon>Craniata</taxon>
        <taxon>Vertebrata</taxon>
        <taxon>Euteleostomi</taxon>
        <taxon>Archelosauria</taxon>
        <taxon>Testudinata</taxon>
        <taxon>Testudines</taxon>
        <taxon>Cryptodira</taxon>
        <taxon>Durocryptodira</taxon>
        <taxon>Testudinoidea</taxon>
        <taxon>Geoemydidae</taxon>
        <taxon>Geoemydinae</taxon>
        <taxon>Mauremys</taxon>
    </lineage>
</organism>
<dbReference type="AlphaFoldDB" id="A0A9D4AX34"/>
<comment type="caution">
    <text evidence="1">The sequence shown here is derived from an EMBL/GenBank/DDBJ whole genome shotgun (WGS) entry which is preliminary data.</text>
</comment>
<accession>A0A9D4AX34</accession>
<dbReference type="EMBL" id="JAHDVG010000471">
    <property type="protein sequence ID" value="KAH1179652.1"/>
    <property type="molecule type" value="Genomic_DNA"/>
</dbReference>
<proteinExistence type="predicted"/>
<dbReference type="Proteomes" id="UP000827986">
    <property type="component" value="Unassembled WGS sequence"/>
</dbReference>
<evidence type="ECO:0000313" key="1">
    <source>
        <dbReference type="EMBL" id="KAH1179652.1"/>
    </source>
</evidence>
<evidence type="ECO:0000313" key="2">
    <source>
        <dbReference type="Proteomes" id="UP000827986"/>
    </source>
</evidence>
<keyword evidence="2" id="KW-1185">Reference proteome</keyword>
<reference evidence="1" key="1">
    <citation type="submission" date="2021-09" db="EMBL/GenBank/DDBJ databases">
        <title>The genome of Mauremys mutica provides insights into the evolution of semi-aquatic lifestyle.</title>
        <authorList>
            <person name="Gong S."/>
            <person name="Gao Y."/>
        </authorList>
    </citation>
    <scope>NUCLEOTIDE SEQUENCE</scope>
    <source>
        <strain evidence="1">MM-2020</strain>
        <tissue evidence="1">Muscle</tissue>
    </source>
</reference>
<gene>
    <name evidence="1" type="ORF">KIL84_005702</name>
</gene>
<name>A0A9D4AX34_9SAUR</name>
<protein>
    <submittedName>
        <fullName evidence="1">Uncharacterized protein</fullName>
    </submittedName>
</protein>